<evidence type="ECO:0000313" key="2">
    <source>
        <dbReference type="Proteomes" id="UP000765507"/>
    </source>
</evidence>
<dbReference type="Proteomes" id="UP000765507">
    <property type="component" value="Unassembled WGS sequence"/>
</dbReference>
<keyword evidence="2" id="KW-1185">Reference proteome</keyword>
<dbReference type="AlphaFoldDB" id="A0A8T1RXW2"/>
<dbReference type="OrthoDB" id="2017544at2759"/>
<comment type="caution">
    <text evidence="1">The sequence shown here is derived from an EMBL/GenBank/DDBJ whole genome shotgun (WGS) entry which is preliminary data.</text>
</comment>
<evidence type="ECO:0000313" key="1">
    <source>
        <dbReference type="EMBL" id="KAG6921420.1"/>
    </source>
</evidence>
<protein>
    <submittedName>
        <fullName evidence="1">Translational activator of cytochrome c oxidase I</fullName>
    </submittedName>
</protein>
<gene>
    <name evidence="1" type="ORF">G0U57_007867</name>
</gene>
<proteinExistence type="predicted"/>
<accession>A0A8T1RXW2</accession>
<sequence length="80" mass="8808">MSLPSAMGRTAAPYRCHVLASVLALKELAPRLAAPAHCPAHHMYCPAGHNKWSKVKLIKGPQDADRSWLFQKLAMVLHLP</sequence>
<dbReference type="EMBL" id="JAHGAV010002107">
    <property type="protein sequence ID" value="KAG6921420.1"/>
    <property type="molecule type" value="Genomic_DNA"/>
</dbReference>
<reference evidence="1 2" key="1">
    <citation type="journal article" date="2020" name="G3 (Bethesda)">
        <title>Draft Genome of the Common Snapping Turtle, Chelydra serpentina, a Model for Phenotypic Plasticity in Reptiles.</title>
        <authorList>
            <person name="Das D."/>
            <person name="Singh S.K."/>
            <person name="Bierstedt J."/>
            <person name="Erickson A."/>
            <person name="Galli G.L.J."/>
            <person name="Crossley D.A. 2nd"/>
            <person name="Rhen T."/>
        </authorList>
    </citation>
    <scope>NUCLEOTIDE SEQUENCE [LARGE SCALE GENOMIC DNA]</scope>
    <source>
        <strain evidence="1">KW</strain>
    </source>
</reference>
<organism evidence="1 2">
    <name type="scientific">Chelydra serpentina</name>
    <name type="common">Snapping turtle</name>
    <name type="synonym">Testudo serpentina</name>
    <dbReference type="NCBI Taxonomy" id="8475"/>
    <lineage>
        <taxon>Eukaryota</taxon>
        <taxon>Metazoa</taxon>
        <taxon>Chordata</taxon>
        <taxon>Craniata</taxon>
        <taxon>Vertebrata</taxon>
        <taxon>Euteleostomi</taxon>
        <taxon>Archelosauria</taxon>
        <taxon>Testudinata</taxon>
        <taxon>Testudines</taxon>
        <taxon>Cryptodira</taxon>
        <taxon>Durocryptodira</taxon>
        <taxon>Americhelydia</taxon>
        <taxon>Chelydroidea</taxon>
        <taxon>Chelydridae</taxon>
        <taxon>Chelydra</taxon>
    </lineage>
</organism>
<dbReference type="InterPro" id="IPR017856">
    <property type="entry name" value="Integrase-like_N"/>
</dbReference>
<name>A0A8T1RXW2_CHESE</name>
<dbReference type="Gene3D" id="1.10.10.200">
    <property type="match status" value="1"/>
</dbReference>